<dbReference type="Proteomes" id="UP000190857">
    <property type="component" value="Unassembled WGS sequence"/>
</dbReference>
<feature type="transmembrane region" description="Helical" evidence="2">
    <location>
        <begin position="203"/>
        <end position="235"/>
    </location>
</feature>
<feature type="region of interest" description="Disordered" evidence="1">
    <location>
        <begin position="107"/>
        <end position="131"/>
    </location>
</feature>
<dbReference type="STRING" id="123320.SAMN06309945_1923"/>
<organism evidence="3 4">
    <name type="scientific">Okibacterium fritillariae</name>
    <dbReference type="NCBI Taxonomy" id="123320"/>
    <lineage>
        <taxon>Bacteria</taxon>
        <taxon>Bacillati</taxon>
        <taxon>Actinomycetota</taxon>
        <taxon>Actinomycetes</taxon>
        <taxon>Micrococcales</taxon>
        <taxon>Microbacteriaceae</taxon>
        <taxon>Okibacterium</taxon>
    </lineage>
</organism>
<dbReference type="OrthoDB" id="5106852at2"/>
<keyword evidence="2" id="KW-0472">Membrane</keyword>
<dbReference type="EMBL" id="FUZP01000002">
    <property type="protein sequence ID" value="SKC58998.1"/>
    <property type="molecule type" value="Genomic_DNA"/>
</dbReference>
<keyword evidence="4" id="KW-1185">Reference proteome</keyword>
<sequence length="423" mass="44755">MSRDLKPIPGDPDVIEARAATYLGVADAIRTANQKLTRVATLSDMTSDAINAVREDASKVAESIDNAEVRYRGTAEALAEYAPLLRQYQADADKAILDAAGAAEAADNQRARQDEYAQKAATPGPDQASDQKWADFFKDQAESKDASAASAQAAYDTAYENWKAAADAARSKIDDAIDESKLNNTVWDTIVDGAKLVGEIAGVLALFLSWVPILGQILVAIAIIASVIAVIDAIVNLVNGTGTWGDLAFAVVGLVLTVVAPGIMKILGKAMKASNLAKPLATISKSKFKGLTGVSKSSAAKLARQQNITWKDAFTSTFKPLSKSHFTPSGFASQAKTGFAEFRANPLGLKSPDIYGDMVRNGGPIPKSLTVSLAVMEYRGIAGKIETLSNNPFDPTDQKATLKPESILQQATKGEAPVLVPSR</sequence>
<feature type="transmembrane region" description="Helical" evidence="2">
    <location>
        <begin position="247"/>
        <end position="268"/>
    </location>
</feature>
<protein>
    <submittedName>
        <fullName evidence="3">Uncharacterized protein</fullName>
    </submittedName>
</protein>
<evidence type="ECO:0000256" key="1">
    <source>
        <dbReference type="SAM" id="MobiDB-lite"/>
    </source>
</evidence>
<evidence type="ECO:0000313" key="3">
    <source>
        <dbReference type="EMBL" id="SKC58998.1"/>
    </source>
</evidence>
<evidence type="ECO:0000313" key="4">
    <source>
        <dbReference type="Proteomes" id="UP000190857"/>
    </source>
</evidence>
<accession>A0A1T5K696</accession>
<proteinExistence type="predicted"/>
<evidence type="ECO:0000256" key="2">
    <source>
        <dbReference type="SAM" id="Phobius"/>
    </source>
</evidence>
<reference evidence="3 4" key="1">
    <citation type="submission" date="2017-02" db="EMBL/GenBank/DDBJ databases">
        <authorList>
            <person name="Peterson S.W."/>
        </authorList>
    </citation>
    <scope>NUCLEOTIDE SEQUENCE [LARGE SCALE GENOMIC DNA]</scope>
    <source>
        <strain evidence="3 4">VKM Ac-2059</strain>
    </source>
</reference>
<dbReference type="AlphaFoldDB" id="A0A1T5K696"/>
<feature type="compositionally biased region" description="Basic and acidic residues" evidence="1">
    <location>
        <begin position="107"/>
        <end position="117"/>
    </location>
</feature>
<keyword evidence="2" id="KW-1133">Transmembrane helix</keyword>
<dbReference type="RefSeq" id="WP_143785436.1">
    <property type="nucleotide sequence ID" value="NZ_FUZP01000002.1"/>
</dbReference>
<name>A0A1T5K696_9MICO</name>
<gene>
    <name evidence="3" type="ORF">SAMN06309945_1923</name>
</gene>
<keyword evidence="2" id="KW-0812">Transmembrane</keyword>